<comment type="caution">
    <text evidence="4">The sequence shown here is derived from an EMBL/GenBank/DDBJ whole genome shotgun (WGS) entry which is preliminary data.</text>
</comment>
<dbReference type="PRINTS" id="PR00320">
    <property type="entry name" value="GPROTEINBRPT"/>
</dbReference>
<dbReference type="SUPFAM" id="SSF50978">
    <property type="entry name" value="WD40 repeat-like"/>
    <property type="match status" value="1"/>
</dbReference>
<protein>
    <submittedName>
        <fullName evidence="4">WD40-repeat-containing domain protein</fullName>
    </submittedName>
</protein>
<dbReference type="AlphaFoldDB" id="A0A1Y1YD97"/>
<dbReference type="EMBL" id="MCFA01000274">
    <property type="protein sequence ID" value="ORX95604.1"/>
    <property type="molecule type" value="Genomic_DNA"/>
</dbReference>
<dbReference type="OrthoDB" id="19711at2759"/>
<dbReference type="PANTHER" id="PTHR44156">
    <property type="entry name" value="SUPERNUMERARY LIMBS, ISOFORM B-RELATED"/>
    <property type="match status" value="1"/>
</dbReference>
<keyword evidence="2" id="KW-0677">Repeat</keyword>
<name>A0A1Y1YD97_9PLEO</name>
<dbReference type="PROSITE" id="PS50082">
    <property type="entry name" value="WD_REPEATS_2"/>
    <property type="match status" value="2"/>
</dbReference>
<keyword evidence="5" id="KW-1185">Reference proteome</keyword>
<dbReference type="InterPro" id="IPR036322">
    <property type="entry name" value="WD40_repeat_dom_sf"/>
</dbReference>
<dbReference type="PROSITE" id="PS50294">
    <property type="entry name" value="WD_REPEATS_REGION"/>
    <property type="match status" value="1"/>
</dbReference>
<organism evidence="4 5">
    <name type="scientific">Clohesyomyces aquaticus</name>
    <dbReference type="NCBI Taxonomy" id="1231657"/>
    <lineage>
        <taxon>Eukaryota</taxon>
        <taxon>Fungi</taxon>
        <taxon>Dikarya</taxon>
        <taxon>Ascomycota</taxon>
        <taxon>Pezizomycotina</taxon>
        <taxon>Dothideomycetes</taxon>
        <taxon>Pleosporomycetidae</taxon>
        <taxon>Pleosporales</taxon>
        <taxon>Lindgomycetaceae</taxon>
        <taxon>Clohesyomyces</taxon>
    </lineage>
</organism>
<keyword evidence="1 3" id="KW-0853">WD repeat</keyword>
<gene>
    <name evidence="4" type="ORF">BCR34DRAFT_579195</name>
</gene>
<dbReference type="Pfam" id="PF00400">
    <property type="entry name" value="WD40"/>
    <property type="match status" value="4"/>
</dbReference>
<evidence type="ECO:0000313" key="5">
    <source>
        <dbReference type="Proteomes" id="UP000193144"/>
    </source>
</evidence>
<dbReference type="Proteomes" id="UP000193144">
    <property type="component" value="Unassembled WGS sequence"/>
</dbReference>
<dbReference type="STRING" id="1231657.A0A1Y1YD97"/>
<evidence type="ECO:0000256" key="1">
    <source>
        <dbReference type="ARBA" id="ARBA00022574"/>
    </source>
</evidence>
<evidence type="ECO:0000256" key="3">
    <source>
        <dbReference type="PROSITE-ProRule" id="PRU00221"/>
    </source>
</evidence>
<proteinExistence type="predicted"/>
<accession>A0A1Y1YD97</accession>
<dbReference type="InterPro" id="IPR053299">
    <property type="entry name" value="ASTRA_WD_repeat"/>
</dbReference>
<feature type="repeat" description="WD" evidence="3">
    <location>
        <begin position="73"/>
        <end position="114"/>
    </location>
</feature>
<evidence type="ECO:0000313" key="4">
    <source>
        <dbReference type="EMBL" id="ORX95604.1"/>
    </source>
</evidence>
<evidence type="ECO:0000256" key="2">
    <source>
        <dbReference type="ARBA" id="ARBA00022737"/>
    </source>
</evidence>
<sequence>MSEFDDCNYSNHDTKSTADGLSFRIPRADRQDQAHTNRIYTLCISLNFLVTGSYDRTVRVWSKSNRALALPPLTNHQSSVLAVEVSEELDLICSGDGNGKILLWSLSRGNMLDTVDAHDASIFGFSLEARNLVSVSRDRTAKLWRILGDLPEPRRLKHRCTLTGHEWPILAVKFHESRVITTSKDCLRIWSVEDGSCLEKMSNFASIWEFDIIPKSERLQIVCACTNSRLRIYDLTGKKETACLMGHEGVARIVKVLASPSVPGHKIISAGYDGTVRIWVLDAVKEAWQNVQVLSFSDTILTPFGDEVETVEVEEEEFLGVRRRAKRIFDMKIDGNVAYVVGEGAEVLAFDLDDEKTKHTGQEDQ</sequence>
<reference evidence="4 5" key="1">
    <citation type="submission" date="2016-07" db="EMBL/GenBank/DDBJ databases">
        <title>Pervasive Adenine N6-methylation of Active Genes in Fungi.</title>
        <authorList>
            <consortium name="DOE Joint Genome Institute"/>
            <person name="Mondo S.J."/>
            <person name="Dannebaum R.O."/>
            <person name="Kuo R.C."/>
            <person name="Labutti K."/>
            <person name="Haridas S."/>
            <person name="Kuo A."/>
            <person name="Salamov A."/>
            <person name="Ahrendt S.R."/>
            <person name="Lipzen A."/>
            <person name="Sullivan W."/>
            <person name="Andreopoulos W.B."/>
            <person name="Clum A."/>
            <person name="Lindquist E."/>
            <person name="Daum C."/>
            <person name="Ramamoorthy G.K."/>
            <person name="Gryganskyi A."/>
            <person name="Culley D."/>
            <person name="Magnuson J.K."/>
            <person name="James T.Y."/>
            <person name="O'Malley M.A."/>
            <person name="Stajich J.E."/>
            <person name="Spatafora J.W."/>
            <person name="Visel A."/>
            <person name="Grigoriev I.V."/>
        </authorList>
    </citation>
    <scope>NUCLEOTIDE SEQUENCE [LARGE SCALE GENOMIC DNA]</scope>
    <source>
        <strain evidence="4 5">CBS 115471</strain>
    </source>
</reference>
<dbReference type="InterPro" id="IPR001680">
    <property type="entry name" value="WD40_rpt"/>
</dbReference>
<dbReference type="InterPro" id="IPR020472">
    <property type="entry name" value="WD40_PAC1"/>
</dbReference>
<dbReference type="InterPro" id="IPR015943">
    <property type="entry name" value="WD40/YVTN_repeat-like_dom_sf"/>
</dbReference>
<dbReference type="SMART" id="SM00320">
    <property type="entry name" value="WD40"/>
    <property type="match status" value="6"/>
</dbReference>
<feature type="repeat" description="WD" evidence="3">
    <location>
        <begin position="32"/>
        <end position="62"/>
    </location>
</feature>
<dbReference type="Gene3D" id="2.130.10.10">
    <property type="entry name" value="YVTN repeat-like/Quinoprotein amine dehydrogenase"/>
    <property type="match status" value="2"/>
</dbReference>